<keyword evidence="7" id="KW-1185">Reference proteome</keyword>
<dbReference type="InterPro" id="IPR011075">
    <property type="entry name" value="TetR_C"/>
</dbReference>
<evidence type="ECO:0000313" key="7">
    <source>
        <dbReference type="Proteomes" id="UP001476950"/>
    </source>
</evidence>
<protein>
    <submittedName>
        <fullName evidence="6">TetR/AcrR family transcriptional regulator</fullName>
    </submittedName>
</protein>
<dbReference type="SUPFAM" id="SSF48498">
    <property type="entry name" value="Tetracyclin repressor-like, C-terminal domain"/>
    <property type="match status" value="1"/>
</dbReference>
<dbReference type="InterPro" id="IPR001647">
    <property type="entry name" value="HTH_TetR"/>
</dbReference>
<evidence type="ECO:0000259" key="5">
    <source>
        <dbReference type="PROSITE" id="PS50977"/>
    </source>
</evidence>
<keyword evidence="2 4" id="KW-0238">DNA-binding</keyword>
<dbReference type="PROSITE" id="PS50977">
    <property type="entry name" value="HTH_TETR_2"/>
    <property type="match status" value="1"/>
</dbReference>
<keyword evidence="1" id="KW-0805">Transcription regulation</keyword>
<evidence type="ECO:0000256" key="2">
    <source>
        <dbReference type="ARBA" id="ARBA00023125"/>
    </source>
</evidence>
<dbReference type="EMBL" id="JAMPLM010000050">
    <property type="protein sequence ID" value="MEP1061995.1"/>
    <property type="molecule type" value="Genomic_DNA"/>
</dbReference>
<gene>
    <name evidence="6" type="ORF">NDI38_26835</name>
</gene>
<dbReference type="SUPFAM" id="SSF46689">
    <property type="entry name" value="Homeodomain-like"/>
    <property type="match status" value="1"/>
</dbReference>
<feature type="DNA-binding region" description="H-T-H motif" evidence="4">
    <location>
        <begin position="31"/>
        <end position="50"/>
    </location>
</feature>
<dbReference type="PANTHER" id="PTHR47506">
    <property type="entry name" value="TRANSCRIPTIONAL REGULATORY PROTEIN"/>
    <property type="match status" value="1"/>
</dbReference>
<organism evidence="6 7">
    <name type="scientific">Stenomitos frigidus AS-A4</name>
    <dbReference type="NCBI Taxonomy" id="2933935"/>
    <lineage>
        <taxon>Bacteria</taxon>
        <taxon>Bacillati</taxon>
        <taxon>Cyanobacteriota</taxon>
        <taxon>Cyanophyceae</taxon>
        <taxon>Leptolyngbyales</taxon>
        <taxon>Leptolyngbyaceae</taxon>
        <taxon>Stenomitos</taxon>
    </lineage>
</organism>
<sequence length="196" mass="21515">MSRGPEKQFEPEVALAKAMAVFWSRGYEAASLAALLKQMGIGKKSLYDTFGNKRSLFLKALDYYAQTEVKSMRDQLLAPGSPLANLEQALQTLQQRHALPRSQGCMLGTNMADFDTDETEIAARLRHHLQGLEDAYCTVIKRAQTAGEVSAALNSHDMARLLLCTTQGMALLGRVLEDETLLHSTVEATLTLLKSG</sequence>
<dbReference type="InterPro" id="IPR009057">
    <property type="entry name" value="Homeodomain-like_sf"/>
</dbReference>
<dbReference type="Gene3D" id="1.10.357.10">
    <property type="entry name" value="Tetracycline Repressor, domain 2"/>
    <property type="match status" value="1"/>
</dbReference>
<proteinExistence type="predicted"/>
<evidence type="ECO:0000256" key="1">
    <source>
        <dbReference type="ARBA" id="ARBA00023015"/>
    </source>
</evidence>
<evidence type="ECO:0000256" key="3">
    <source>
        <dbReference type="ARBA" id="ARBA00023163"/>
    </source>
</evidence>
<dbReference type="Pfam" id="PF16925">
    <property type="entry name" value="TetR_C_13"/>
    <property type="match status" value="1"/>
</dbReference>
<dbReference type="Proteomes" id="UP001476950">
    <property type="component" value="Unassembled WGS sequence"/>
</dbReference>
<reference evidence="6 7" key="1">
    <citation type="submission" date="2022-04" db="EMBL/GenBank/DDBJ databases">
        <title>Positive selection, recombination, and allopatry shape intraspecific diversity of widespread and dominant cyanobacteria.</title>
        <authorList>
            <person name="Wei J."/>
            <person name="Shu W."/>
            <person name="Hu C."/>
        </authorList>
    </citation>
    <scope>NUCLEOTIDE SEQUENCE [LARGE SCALE GENOMIC DNA]</scope>
    <source>
        <strain evidence="6 7">AS-A4</strain>
    </source>
</reference>
<comment type="caution">
    <text evidence="6">The sequence shown here is derived from an EMBL/GenBank/DDBJ whole genome shotgun (WGS) entry which is preliminary data.</text>
</comment>
<evidence type="ECO:0000256" key="4">
    <source>
        <dbReference type="PROSITE-ProRule" id="PRU00335"/>
    </source>
</evidence>
<dbReference type="RefSeq" id="WP_190448848.1">
    <property type="nucleotide sequence ID" value="NZ_JAMPLM010000050.1"/>
</dbReference>
<keyword evidence="3" id="KW-0804">Transcription</keyword>
<evidence type="ECO:0000313" key="6">
    <source>
        <dbReference type="EMBL" id="MEP1061995.1"/>
    </source>
</evidence>
<dbReference type="PANTHER" id="PTHR47506:SF10">
    <property type="entry name" value="TRANSCRIPTIONAL REGULATORY PROTEIN"/>
    <property type="match status" value="1"/>
</dbReference>
<name>A0ABV0KUP3_9CYAN</name>
<accession>A0ABV0KUP3</accession>
<dbReference type="Pfam" id="PF00440">
    <property type="entry name" value="TetR_N"/>
    <property type="match status" value="1"/>
</dbReference>
<dbReference type="InterPro" id="IPR036271">
    <property type="entry name" value="Tet_transcr_reg_TetR-rel_C_sf"/>
</dbReference>
<dbReference type="Gene3D" id="1.10.10.60">
    <property type="entry name" value="Homeodomain-like"/>
    <property type="match status" value="1"/>
</dbReference>
<feature type="domain" description="HTH tetR-type" evidence="5">
    <location>
        <begin position="8"/>
        <end position="68"/>
    </location>
</feature>